<dbReference type="InterPro" id="IPR003131">
    <property type="entry name" value="T1-type_BTB"/>
</dbReference>
<dbReference type="Gene3D" id="3.30.710.10">
    <property type="entry name" value="Potassium Channel Kv1.1, Chain A"/>
    <property type="match status" value="2"/>
</dbReference>
<dbReference type="PANTHER" id="PTHR14499">
    <property type="entry name" value="POTASSIUM CHANNEL TETRAMERIZATION DOMAIN-CONTAINING"/>
    <property type="match status" value="1"/>
</dbReference>
<protein>
    <submittedName>
        <fullName evidence="2">BTB/POZ domain-containing protein KCTD6</fullName>
    </submittedName>
</protein>
<name>A0A9Q0YTV6_HOLLE</name>
<dbReference type="GO" id="GO:0051260">
    <property type="term" value="P:protein homooligomerization"/>
    <property type="evidence" value="ECO:0007669"/>
    <property type="project" value="InterPro"/>
</dbReference>
<dbReference type="InterPro" id="IPR011333">
    <property type="entry name" value="SKP1/BTB/POZ_sf"/>
</dbReference>
<dbReference type="SMART" id="SM00225">
    <property type="entry name" value="BTB"/>
    <property type="match status" value="1"/>
</dbReference>
<organism evidence="2 3">
    <name type="scientific">Holothuria leucospilota</name>
    <name type="common">Black long sea cucumber</name>
    <name type="synonym">Mertensiothuria leucospilota</name>
    <dbReference type="NCBI Taxonomy" id="206669"/>
    <lineage>
        <taxon>Eukaryota</taxon>
        <taxon>Metazoa</taxon>
        <taxon>Echinodermata</taxon>
        <taxon>Eleutherozoa</taxon>
        <taxon>Echinozoa</taxon>
        <taxon>Holothuroidea</taxon>
        <taxon>Aspidochirotacea</taxon>
        <taxon>Aspidochirotida</taxon>
        <taxon>Holothuriidae</taxon>
        <taxon>Holothuria</taxon>
    </lineage>
</organism>
<dbReference type="InterPro" id="IPR000210">
    <property type="entry name" value="BTB/POZ_dom"/>
</dbReference>
<feature type="domain" description="BTB" evidence="1">
    <location>
        <begin position="17"/>
        <end position="119"/>
    </location>
</feature>
<dbReference type="SUPFAM" id="SSF54695">
    <property type="entry name" value="POZ domain"/>
    <property type="match status" value="2"/>
</dbReference>
<proteinExistence type="predicted"/>
<dbReference type="EMBL" id="JAIZAY010000016">
    <property type="protein sequence ID" value="KAJ8027102.1"/>
    <property type="molecule type" value="Genomic_DNA"/>
</dbReference>
<evidence type="ECO:0000313" key="3">
    <source>
        <dbReference type="Proteomes" id="UP001152320"/>
    </source>
</evidence>
<evidence type="ECO:0000259" key="1">
    <source>
        <dbReference type="SMART" id="SM00225"/>
    </source>
</evidence>
<accession>A0A9Q0YTV6</accession>
<evidence type="ECO:0000313" key="2">
    <source>
        <dbReference type="EMBL" id="KAJ8027102.1"/>
    </source>
</evidence>
<gene>
    <name evidence="2" type="ORF">HOLleu_32148</name>
</gene>
<reference evidence="2" key="1">
    <citation type="submission" date="2021-10" db="EMBL/GenBank/DDBJ databases">
        <title>Tropical sea cucumber genome reveals ecological adaptation and Cuvierian tubules defense mechanism.</title>
        <authorList>
            <person name="Chen T."/>
        </authorList>
    </citation>
    <scope>NUCLEOTIDE SEQUENCE</scope>
    <source>
        <strain evidence="2">Nanhai2018</strain>
        <tissue evidence="2">Muscle</tissue>
    </source>
</reference>
<dbReference type="AlphaFoldDB" id="A0A9Q0YTV6"/>
<dbReference type="PANTHER" id="PTHR14499:SF136">
    <property type="entry name" value="GH08630P"/>
    <property type="match status" value="1"/>
</dbReference>
<dbReference type="Pfam" id="PF02214">
    <property type="entry name" value="BTB_2"/>
    <property type="match status" value="1"/>
</dbReference>
<sequence>MALHGNSSPSTSTMPQGYVHLNVGGTCYTTSLSTLTRYKDSMLYNMFTQENIPLAKDNMGRYIIDRDGVVFRYILNFLRGANLNLPPRFGDYEQLKEEVDFYQLDDMKELLELWRIMNWKDNTFVRRAERTYYHKVGDQHFHISRDHPFSYSNTIRNLAQGKHGDCDPVVFKYIANFLSKRASFMPKSQEELKKLKATIQAYQIPEMMKYLDQNFHQIPTF</sequence>
<keyword evidence="3" id="KW-1185">Reference proteome</keyword>
<dbReference type="OrthoDB" id="2333377at2759"/>
<comment type="caution">
    <text evidence="2">The sequence shown here is derived from an EMBL/GenBank/DDBJ whole genome shotgun (WGS) entry which is preliminary data.</text>
</comment>
<dbReference type="Proteomes" id="UP001152320">
    <property type="component" value="Chromosome 16"/>
</dbReference>